<dbReference type="EMBL" id="JAPQKR010000016">
    <property type="protein sequence ID" value="KAJ5190633.1"/>
    <property type="molecule type" value="Genomic_DNA"/>
</dbReference>
<evidence type="ECO:0000256" key="2">
    <source>
        <dbReference type="ARBA" id="ARBA00023242"/>
    </source>
</evidence>
<dbReference type="GO" id="GO:0003700">
    <property type="term" value="F:DNA-binding transcription factor activity"/>
    <property type="evidence" value="ECO:0007669"/>
    <property type="project" value="TreeGrafter"/>
</dbReference>
<keyword evidence="2" id="KW-0539">Nucleus</keyword>
<comment type="caution">
    <text evidence="3">The sequence shown here is derived from an EMBL/GenBank/DDBJ whole genome shotgun (WGS) entry which is preliminary data.</text>
</comment>
<evidence type="ECO:0000256" key="1">
    <source>
        <dbReference type="ARBA" id="ARBA00004123"/>
    </source>
</evidence>
<dbReference type="OrthoDB" id="3509362at2759"/>
<name>A0A9W9J4T4_9EURO</name>
<dbReference type="PANTHER" id="PTHR37534">
    <property type="entry name" value="TRANSCRIPTIONAL ACTIVATOR PROTEIN UGA3"/>
    <property type="match status" value="1"/>
</dbReference>
<dbReference type="InterPro" id="IPR021858">
    <property type="entry name" value="Fun_TF"/>
</dbReference>
<accession>A0A9W9J4T4</accession>
<dbReference type="GeneID" id="83183975"/>
<dbReference type="GO" id="GO:0045944">
    <property type="term" value="P:positive regulation of transcription by RNA polymerase II"/>
    <property type="evidence" value="ECO:0007669"/>
    <property type="project" value="TreeGrafter"/>
</dbReference>
<dbReference type="GO" id="GO:0005634">
    <property type="term" value="C:nucleus"/>
    <property type="evidence" value="ECO:0007669"/>
    <property type="project" value="UniProtKB-SubCell"/>
</dbReference>
<dbReference type="RefSeq" id="XP_058303573.1">
    <property type="nucleotide sequence ID" value="XM_058456674.1"/>
</dbReference>
<reference evidence="3" key="1">
    <citation type="submission" date="2022-12" db="EMBL/GenBank/DDBJ databases">
        <authorList>
            <person name="Petersen C."/>
        </authorList>
    </citation>
    <scope>NUCLEOTIDE SEQUENCE</scope>
    <source>
        <strain evidence="3">IBT 15544</strain>
    </source>
</reference>
<dbReference type="Pfam" id="PF11951">
    <property type="entry name" value="Fungal_trans_2"/>
    <property type="match status" value="1"/>
</dbReference>
<evidence type="ECO:0000313" key="3">
    <source>
        <dbReference type="EMBL" id="KAJ5190633.1"/>
    </source>
</evidence>
<comment type="subcellular location">
    <subcellularLocation>
        <location evidence="1">Nucleus</location>
    </subcellularLocation>
</comment>
<dbReference type="AlphaFoldDB" id="A0A9W9J4T4"/>
<protein>
    <submittedName>
        <fullName evidence="3">Uncharacterized protein</fullName>
    </submittedName>
</protein>
<sequence length="357" mass="39738">MLFPAAPEFFLQRVISAALETPHLLYALLASACSHHSRLMQDSGPRPKVTCLKYTNLAISSLRTSLCDTDQALTAQTVTTAMALCTNDVCNGNMHAWRTHLRGVLQLLVTFLEKEKRSSAMKDPLVKCLVKWFRSMDILAALSGLDGVCLHGPESGGLDGASDLPNGNIDEICGYSLELVPIMAQISQLVRRRNLDQANDAVLDDLTSLEMKLLSLADRFVPDTISRHGGVTSAELRSTHHAFVHSALLHLHRRVLMLPKHDIKVRTDVENILDAIGKIAPFSSLNVLVLWPIFSAGCETDDRSERDVIQERMKNMQSFGMGNFTRAWEQIHKFWTSNSPLPWDAYFAQLGCELVLF</sequence>
<dbReference type="PANTHER" id="PTHR37534:SF43">
    <property type="entry name" value="FINGER DOMAIN PROTEIN, PUTATIVE (AFU_ORTHOLOGUE AFUA_1G01850)-RELATED"/>
    <property type="match status" value="1"/>
</dbReference>
<evidence type="ECO:0000313" key="4">
    <source>
        <dbReference type="Proteomes" id="UP001150904"/>
    </source>
</evidence>
<keyword evidence="4" id="KW-1185">Reference proteome</keyword>
<proteinExistence type="predicted"/>
<organism evidence="3 4">
    <name type="scientific">Penicillium cinerascens</name>
    <dbReference type="NCBI Taxonomy" id="70096"/>
    <lineage>
        <taxon>Eukaryota</taxon>
        <taxon>Fungi</taxon>
        <taxon>Dikarya</taxon>
        <taxon>Ascomycota</taxon>
        <taxon>Pezizomycotina</taxon>
        <taxon>Eurotiomycetes</taxon>
        <taxon>Eurotiomycetidae</taxon>
        <taxon>Eurotiales</taxon>
        <taxon>Aspergillaceae</taxon>
        <taxon>Penicillium</taxon>
    </lineage>
</organism>
<dbReference type="GO" id="GO:0000976">
    <property type="term" value="F:transcription cis-regulatory region binding"/>
    <property type="evidence" value="ECO:0007669"/>
    <property type="project" value="TreeGrafter"/>
</dbReference>
<gene>
    <name evidence="3" type="ORF">N7498_009618</name>
</gene>
<reference evidence="3" key="2">
    <citation type="journal article" date="2023" name="IMA Fungus">
        <title>Comparative genomic study of the Penicillium genus elucidates a diverse pangenome and 15 lateral gene transfer events.</title>
        <authorList>
            <person name="Petersen C."/>
            <person name="Sorensen T."/>
            <person name="Nielsen M.R."/>
            <person name="Sondergaard T.E."/>
            <person name="Sorensen J.L."/>
            <person name="Fitzpatrick D.A."/>
            <person name="Frisvad J.C."/>
            <person name="Nielsen K.L."/>
        </authorList>
    </citation>
    <scope>NUCLEOTIDE SEQUENCE</scope>
    <source>
        <strain evidence="3">IBT 15544</strain>
    </source>
</reference>
<dbReference type="Proteomes" id="UP001150904">
    <property type="component" value="Unassembled WGS sequence"/>
</dbReference>